<organism evidence="6 7">
    <name type="scientific">Candidatus Anaerobutyricum stercoris</name>
    <dbReference type="NCBI Taxonomy" id="2838457"/>
    <lineage>
        <taxon>Bacteria</taxon>
        <taxon>Bacillati</taxon>
        <taxon>Bacillota</taxon>
        <taxon>Clostridia</taxon>
        <taxon>Lachnospirales</taxon>
        <taxon>Lachnospiraceae</taxon>
        <taxon>Anaerobutyricum</taxon>
    </lineage>
</organism>
<dbReference type="EMBL" id="DXBR01000090">
    <property type="protein sequence ID" value="HIZ40235.1"/>
    <property type="molecule type" value="Genomic_DNA"/>
</dbReference>
<keyword evidence="4" id="KW-0804">Transcription</keyword>
<dbReference type="PANTHER" id="PTHR30419:SF8">
    <property type="entry name" value="NITROGEN ASSIMILATION TRANSCRIPTIONAL ACTIVATOR-RELATED"/>
    <property type="match status" value="1"/>
</dbReference>
<dbReference type="GO" id="GO:0005829">
    <property type="term" value="C:cytosol"/>
    <property type="evidence" value="ECO:0007669"/>
    <property type="project" value="TreeGrafter"/>
</dbReference>
<dbReference type="Gene3D" id="1.10.10.10">
    <property type="entry name" value="Winged helix-like DNA-binding domain superfamily/Winged helix DNA-binding domain"/>
    <property type="match status" value="1"/>
</dbReference>
<comment type="similarity">
    <text evidence="1">Belongs to the LysR transcriptional regulatory family.</text>
</comment>
<evidence type="ECO:0000256" key="1">
    <source>
        <dbReference type="ARBA" id="ARBA00009437"/>
    </source>
</evidence>
<dbReference type="Gene3D" id="3.40.190.290">
    <property type="match status" value="1"/>
</dbReference>
<dbReference type="GO" id="GO:0003700">
    <property type="term" value="F:DNA-binding transcription factor activity"/>
    <property type="evidence" value="ECO:0007669"/>
    <property type="project" value="InterPro"/>
</dbReference>
<dbReference type="Pfam" id="PF03466">
    <property type="entry name" value="LysR_substrate"/>
    <property type="match status" value="1"/>
</dbReference>
<dbReference type="CDD" id="cd05466">
    <property type="entry name" value="PBP2_LTTR_substrate"/>
    <property type="match status" value="1"/>
</dbReference>
<dbReference type="GO" id="GO:0003677">
    <property type="term" value="F:DNA binding"/>
    <property type="evidence" value="ECO:0007669"/>
    <property type="project" value="UniProtKB-KW"/>
</dbReference>
<dbReference type="SUPFAM" id="SSF53850">
    <property type="entry name" value="Periplasmic binding protein-like II"/>
    <property type="match status" value="1"/>
</dbReference>
<evidence type="ECO:0000256" key="4">
    <source>
        <dbReference type="ARBA" id="ARBA00023163"/>
    </source>
</evidence>
<proteinExistence type="inferred from homology"/>
<accession>A0A9D2J7S3</accession>
<dbReference type="InterPro" id="IPR000847">
    <property type="entry name" value="LysR_HTH_N"/>
</dbReference>
<dbReference type="InterPro" id="IPR036390">
    <property type="entry name" value="WH_DNA-bd_sf"/>
</dbReference>
<dbReference type="PROSITE" id="PS50931">
    <property type="entry name" value="HTH_LYSR"/>
    <property type="match status" value="1"/>
</dbReference>
<evidence type="ECO:0000259" key="5">
    <source>
        <dbReference type="PROSITE" id="PS50931"/>
    </source>
</evidence>
<evidence type="ECO:0000256" key="3">
    <source>
        <dbReference type="ARBA" id="ARBA00023125"/>
    </source>
</evidence>
<reference evidence="6" key="2">
    <citation type="submission" date="2021-04" db="EMBL/GenBank/DDBJ databases">
        <authorList>
            <person name="Gilroy R."/>
        </authorList>
    </citation>
    <scope>NUCLEOTIDE SEQUENCE</scope>
    <source>
        <strain evidence="6">CHK179-28034</strain>
    </source>
</reference>
<dbReference type="Pfam" id="PF00126">
    <property type="entry name" value="HTH_1"/>
    <property type="match status" value="1"/>
</dbReference>
<reference evidence="6" key="1">
    <citation type="journal article" date="2021" name="PeerJ">
        <title>Extensive microbial diversity within the chicken gut microbiome revealed by metagenomics and culture.</title>
        <authorList>
            <person name="Gilroy R."/>
            <person name="Ravi A."/>
            <person name="Getino M."/>
            <person name="Pursley I."/>
            <person name="Horton D.L."/>
            <person name="Alikhan N.F."/>
            <person name="Baker D."/>
            <person name="Gharbi K."/>
            <person name="Hall N."/>
            <person name="Watson M."/>
            <person name="Adriaenssens E.M."/>
            <person name="Foster-Nyarko E."/>
            <person name="Jarju S."/>
            <person name="Secka A."/>
            <person name="Antonio M."/>
            <person name="Oren A."/>
            <person name="Chaudhuri R.R."/>
            <person name="La Ragione R."/>
            <person name="Hildebrand F."/>
            <person name="Pallen M.J."/>
        </authorList>
    </citation>
    <scope>NUCLEOTIDE SEQUENCE</scope>
    <source>
        <strain evidence="6">CHK179-28034</strain>
    </source>
</reference>
<dbReference type="FunFam" id="1.10.10.10:FF:000001">
    <property type="entry name" value="LysR family transcriptional regulator"/>
    <property type="match status" value="1"/>
</dbReference>
<dbReference type="Proteomes" id="UP000824049">
    <property type="component" value="Unassembled WGS sequence"/>
</dbReference>
<evidence type="ECO:0000256" key="2">
    <source>
        <dbReference type="ARBA" id="ARBA00023015"/>
    </source>
</evidence>
<comment type="caution">
    <text evidence="6">The sequence shown here is derived from an EMBL/GenBank/DDBJ whole genome shotgun (WGS) entry which is preliminary data.</text>
</comment>
<sequence>MELRVLKYFLMAAREENITKAAQLLHVTQPTLSRQLMQLEEELGVKLFERSRHRIILTEDGMLLKRRAQEIVSLAEKTEREFVRREGELMGEISIGSGELKSSRFLSQVVAAFHEKHPLVQFEIFSGDSDNIKERMERGLLDLGILLEPVDISKYEFIQIPVKEEWGVLVPDDSPLAGKESVRPEDLVSYPLLFGQREMVHQQIRNWFGSCSDKMKLAASGNLQYNMAAMVSGKVGVAVTIRLDCRYDGISFVPLAPRLESRTVLVWKKVQPFSPAATAFIDFFRDYVEKE</sequence>
<name>A0A9D2J7S3_9FIRM</name>
<evidence type="ECO:0000313" key="6">
    <source>
        <dbReference type="EMBL" id="HIZ40235.1"/>
    </source>
</evidence>
<keyword evidence="3" id="KW-0238">DNA-binding</keyword>
<dbReference type="AlphaFoldDB" id="A0A9D2J7S3"/>
<dbReference type="InterPro" id="IPR005119">
    <property type="entry name" value="LysR_subst-bd"/>
</dbReference>
<dbReference type="InterPro" id="IPR036388">
    <property type="entry name" value="WH-like_DNA-bd_sf"/>
</dbReference>
<dbReference type="PRINTS" id="PR00039">
    <property type="entry name" value="HTHLYSR"/>
</dbReference>
<feature type="domain" description="HTH lysR-type" evidence="5">
    <location>
        <begin position="1"/>
        <end position="58"/>
    </location>
</feature>
<dbReference type="InterPro" id="IPR050950">
    <property type="entry name" value="HTH-type_LysR_regulators"/>
</dbReference>
<dbReference type="PANTHER" id="PTHR30419">
    <property type="entry name" value="HTH-TYPE TRANSCRIPTIONAL REGULATOR YBHD"/>
    <property type="match status" value="1"/>
</dbReference>
<protein>
    <submittedName>
        <fullName evidence="6">LysR family transcriptional regulator</fullName>
    </submittedName>
</protein>
<keyword evidence="2" id="KW-0805">Transcription regulation</keyword>
<evidence type="ECO:0000313" key="7">
    <source>
        <dbReference type="Proteomes" id="UP000824049"/>
    </source>
</evidence>
<dbReference type="SUPFAM" id="SSF46785">
    <property type="entry name" value="Winged helix' DNA-binding domain"/>
    <property type="match status" value="1"/>
</dbReference>
<gene>
    <name evidence="6" type="ORF">H9968_10040</name>
</gene>